<proteinExistence type="predicted"/>
<reference evidence="5 6" key="1">
    <citation type="submission" date="2016-10" db="EMBL/GenBank/DDBJ databases">
        <authorList>
            <person name="de Groot N.N."/>
        </authorList>
    </citation>
    <scope>NUCLEOTIDE SEQUENCE [LARGE SCALE GENOMIC DNA]</scope>
    <source>
        <strain evidence="5 6">CGMCC 1.12333</strain>
    </source>
</reference>
<organism evidence="5 6">
    <name type="scientific">Pustulibacterium marinum</name>
    <dbReference type="NCBI Taxonomy" id="1224947"/>
    <lineage>
        <taxon>Bacteria</taxon>
        <taxon>Pseudomonadati</taxon>
        <taxon>Bacteroidota</taxon>
        <taxon>Flavobacteriia</taxon>
        <taxon>Flavobacteriales</taxon>
        <taxon>Flavobacteriaceae</taxon>
        <taxon>Pustulibacterium</taxon>
    </lineage>
</organism>
<keyword evidence="2" id="KW-0378">Hydrolase</keyword>
<evidence type="ECO:0000256" key="3">
    <source>
        <dbReference type="ARBA" id="ARBA00022840"/>
    </source>
</evidence>
<protein>
    <submittedName>
        <fullName evidence="5">Biotin-dependent carboxylase uncharacterized domain-containing protein</fullName>
    </submittedName>
</protein>
<dbReference type="PANTHER" id="PTHR43309">
    <property type="entry name" value="5-OXOPROLINASE SUBUNIT C"/>
    <property type="match status" value="1"/>
</dbReference>
<dbReference type="EMBL" id="FPBK01000016">
    <property type="protein sequence ID" value="SFU72504.1"/>
    <property type="molecule type" value="Genomic_DNA"/>
</dbReference>
<dbReference type="SMART" id="SM00797">
    <property type="entry name" value="AHS2"/>
    <property type="match status" value="1"/>
</dbReference>
<gene>
    <name evidence="5" type="ORF">SAMN05216480_11666</name>
</gene>
<sequence>MIKILKASFGLSIQDLGRTNHRTIGVPVSGVMDRYSMKLSNLILNNQETDAVLEITFGGCQLQFEEACQIAITGADFSPTLDGEPVSMNSALNVPKGAILKFGKRLFGVRTYVAVEQGFQTEKVLESRSMYKGITPFTTSEKETILHAKSNQTKERTSNSAIKVPEKHFTSTSITCFKGPEFDELNDLQKQQLLETKFTISANNSRMGYQLEELLPNDFPSMLTSAVLPGTVQLTPSGKLIVLMRDCQVTGGYPRVLQLTDTAINQLAQKTTGDKFSFDIQNNI</sequence>
<dbReference type="STRING" id="1224947.SAMN05216480_11666"/>
<dbReference type="InterPro" id="IPR003778">
    <property type="entry name" value="CT_A_B"/>
</dbReference>
<dbReference type="InterPro" id="IPR029000">
    <property type="entry name" value="Cyclophilin-like_dom_sf"/>
</dbReference>
<name>A0A1I7IHU3_9FLAO</name>
<evidence type="ECO:0000259" key="4">
    <source>
        <dbReference type="SMART" id="SM00797"/>
    </source>
</evidence>
<dbReference type="AlphaFoldDB" id="A0A1I7IHU3"/>
<dbReference type="RefSeq" id="WP_093026246.1">
    <property type="nucleotide sequence ID" value="NZ_FPBK01000016.1"/>
</dbReference>
<dbReference type="GO" id="GO:0005524">
    <property type="term" value="F:ATP binding"/>
    <property type="evidence" value="ECO:0007669"/>
    <property type="project" value="UniProtKB-KW"/>
</dbReference>
<dbReference type="Gene3D" id="2.40.100.10">
    <property type="entry name" value="Cyclophilin-like"/>
    <property type="match status" value="1"/>
</dbReference>
<feature type="domain" description="Carboxyltransferase" evidence="4">
    <location>
        <begin position="23"/>
        <end position="284"/>
    </location>
</feature>
<accession>A0A1I7IHU3</accession>
<evidence type="ECO:0000256" key="1">
    <source>
        <dbReference type="ARBA" id="ARBA00022741"/>
    </source>
</evidence>
<dbReference type="InterPro" id="IPR052708">
    <property type="entry name" value="PxpC"/>
</dbReference>
<evidence type="ECO:0000256" key="2">
    <source>
        <dbReference type="ARBA" id="ARBA00022801"/>
    </source>
</evidence>
<keyword evidence="6" id="KW-1185">Reference proteome</keyword>
<dbReference type="GO" id="GO:0016787">
    <property type="term" value="F:hydrolase activity"/>
    <property type="evidence" value="ECO:0007669"/>
    <property type="project" value="UniProtKB-KW"/>
</dbReference>
<keyword evidence="3" id="KW-0067">ATP-binding</keyword>
<dbReference type="Proteomes" id="UP000199138">
    <property type="component" value="Unassembled WGS sequence"/>
</dbReference>
<dbReference type="PANTHER" id="PTHR43309:SF5">
    <property type="entry name" value="5-OXOPROLINASE SUBUNIT C"/>
    <property type="match status" value="1"/>
</dbReference>
<keyword evidence="1" id="KW-0547">Nucleotide-binding</keyword>
<dbReference type="OrthoDB" id="9782422at2"/>
<dbReference type="Pfam" id="PF02626">
    <property type="entry name" value="CT_A_B"/>
    <property type="match status" value="1"/>
</dbReference>
<evidence type="ECO:0000313" key="6">
    <source>
        <dbReference type="Proteomes" id="UP000199138"/>
    </source>
</evidence>
<evidence type="ECO:0000313" key="5">
    <source>
        <dbReference type="EMBL" id="SFU72504.1"/>
    </source>
</evidence>